<dbReference type="PANTHER" id="PTHR43731:SF14">
    <property type="entry name" value="PRESENILIN-ASSOCIATED RHOMBOID-LIKE PROTEIN, MITOCHONDRIAL"/>
    <property type="match status" value="1"/>
</dbReference>
<feature type="transmembrane region" description="Helical" evidence="7">
    <location>
        <begin position="79"/>
        <end position="100"/>
    </location>
</feature>
<dbReference type="SUPFAM" id="SSF144091">
    <property type="entry name" value="Rhomboid-like"/>
    <property type="match status" value="1"/>
</dbReference>
<comment type="subcellular location">
    <subcellularLocation>
        <location evidence="1">Membrane</location>
        <topology evidence="1">Multi-pass membrane protein</topology>
    </subcellularLocation>
</comment>
<comment type="similarity">
    <text evidence="2">Belongs to the peptidase S54 family.</text>
</comment>
<evidence type="ECO:0000256" key="7">
    <source>
        <dbReference type="SAM" id="Phobius"/>
    </source>
</evidence>
<keyword evidence="4" id="KW-0378">Hydrolase</keyword>
<dbReference type="Pfam" id="PF01694">
    <property type="entry name" value="Rhomboid"/>
    <property type="match status" value="1"/>
</dbReference>
<comment type="caution">
    <text evidence="9">The sequence shown here is derived from an EMBL/GenBank/DDBJ whole genome shotgun (WGS) entry which is preliminary data.</text>
</comment>
<accession>A0A5J4SH63</accession>
<sequence>MMGLIIKLRNLFQRGNIFIRLIYINVAVFFVIALITVFFQLFNRTTVSMFSFLELPASFSHFAEHPWSLISYMFMHADFLHLLFNMLWLYWFGMLFLSFFSAKHLRGLYILGGIFGGLLYMVCYNVFPYFRSQMEYSSMVGASASVLAVVIAVAYREPDYSIRLLFFGNIRLKYIALVVVLSDLLFITSGNAGGHIAHLGGAFTGFGFVVGLNKGVDITSWINKFLDVILVLFNKTTWQHRRKPFMKIQRHSQKIKKHNFAGNRKTYSNVMMDGILDKLKKSGYESLTTEEKKILFDASKR</sequence>
<keyword evidence="3 7" id="KW-0812">Transmembrane</keyword>
<evidence type="ECO:0000256" key="3">
    <source>
        <dbReference type="ARBA" id="ARBA00022692"/>
    </source>
</evidence>
<feature type="transmembrane region" description="Helical" evidence="7">
    <location>
        <begin position="107"/>
        <end position="130"/>
    </location>
</feature>
<evidence type="ECO:0000256" key="4">
    <source>
        <dbReference type="ARBA" id="ARBA00022801"/>
    </source>
</evidence>
<evidence type="ECO:0000259" key="8">
    <source>
        <dbReference type="Pfam" id="PF01694"/>
    </source>
</evidence>
<name>A0A5J4SH63_9ZZZZ</name>
<dbReference type="GO" id="GO:0016020">
    <property type="term" value="C:membrane"/>
    <property type="evidence" value="ECO:0007669"/>
    <property type="project" value="UniProtKB-SubCell"/>
</dbReference>
<evidence type="ECO:0000256" key="1">
    <source>
        <dbReference type="ARBA" id="ARBA00004141"/>
    </source>
</evidence>
<feature type="transmembrane region" description="Helical" evidence="7">
    <location>
        <begin position="175"/>
        <end position="198"/>
    </location>
</feature>
<reference evidence="9" key="1">
    <citation type="submission" date="2019-03" db="EMBL/GenBank/DDBJ databases">
        <title>Single cell metagenomics reveals metabolic interactions within the superorganism composed of flagellate Streblomastix strix and complex community of Bacteroidetes bacteria on its surface.</title>
        <authorList>
            <person name="Treitli S.C."/>
            <person name="Kolisko M."/>
            <person name="Husnik F."/>
            <person name="Keeling P."/>
            <person name="Hampl V."/>
        </authorList>
    </citation>
    <scope>NUCLEOTIDE SEQUENCE</scope>
    <source>
        <strain evidence="9">STM</strain>
    </source>
</reference>
<protein>
    <recommendedName>
        <fullName evidence="8">Peptidase S54 rhomboid domain-containing protein</fullName>
    </recommendedName>
</protein>
<evidence type="ECO:0000256" key="6">
    <source>
        <dbReference type="ARBA" id="ARBA00023136"/>
    </source>
</evidence>
<keyword evidence="5 7" id="KW-1133">Transmembrane helix</keyword>
<keyword evidence="6 7" id="KW-0472">Membrane</keyword>
<evidence type="ECO:0000256" key="2">
    <source>
        <dbReference type="ARBA" id="ARBA00009045"/>
    </source>
</evidence>
<dbReference type="InterPro" id="IPR035952">
    <property type="entry name" value="Rhomboid-like_sf"/>
</dbReference>
<dbReference type="InterPro" id="IPR050925">
    <property type="entry name" value="Rhomboid_protease_S54"/>
</dbReference>
<dbReference type="GO" id="GO:0004252">
    <property type="term" value="F:serine-type endopeptidase activity"/>
    <property type="evidence" value="ECO:0007669"/>
    <property type="project" value="InterPro"/>
</dbReference>
<evidence type="ECO:0000256" key="5">
    <source>
        <dbReference type="ARBA" id="ARBA00022989"/>
    </source>
</evidence>
<organism evidence="9">
    <name type="scientific">termite gut metagenome</name>
    <dbReference type="NCBI Taxonomy" id="433724"/>
    <lineage>
        <taxon>unclassified sequences</taxon>
        <taxon>metagenomes</taxon>
        <taxon>organismal metagenomes</taxon>
    </lineage>
</organism>
<dbReference type="AlphaFoldDB" id="A0A5J4SH63"/>
<dbReference type="Gene3D" id="1.20.1540.10">
    <property type="entry name" value="Rhomboid-like"/>
    <property type="match status" value="1"/>
</dbReference>
<feature type="domain" description="Peptidase S54 rhomboid" evidence="8">
    <location>
        <begin position="65"/>
        <end position="209"/>
    </location>
</feature>
<feature type="transmembrane region" description="Helical" evidence="7">
    <location>
        <begin position="136"/>
        <end position="155"/>
    </location>
</feature>
<evidence type="ECO:0000313" key="9">
    <source>
        <dbReference type="EMBL" id="KAA6344621.1"/>
    </source>
</evidence>
<dbReference type="EMBL" id="SNRY01000209">
    <property type="protein sequence ID" value="KAA6344621.1"/>
    <property type="molecule type" value="Genomic_DNA"/>
</dbReference>
<dbReference type="InterPro" id="IPR022764">
    <property type="entry name" value="Peptidase_S54_rhomboid_dom"/>
</dbReference>
<gene>
    <name evidence="9" type="ORF">EZS27_007779</name>
</gene>
<feature type="transmembrane region" description="Helical" evidence="7">
    <location>
        <begin position="21"/>
        <end position="42"/>
    </location>
</feature>
<proteinExistence type="inferred from homology"/>
<dbReference type="PANTHER" id="PTHR43731">
    <property type="entry name" value="RHOMBOID PROTEASE"/>
    <property type="match status" value="1"/>
</dbReference>